<dbReference type="Gene3D" id="3.10.450.50">
    <property type="match status" value="1"/>
</dbReference>
<evidence type="ECO:0000313" key="2">
    <source>
        <dbReference type="EMBL" id="MFC3658787.1"/>
    </source>
</evidence>
<sequence length="121" mass="13016">MESAIRDLEEQLRLAMLGSDVAALERLVSDDLLFVGPGGATFGKQDDLELHRSRRQKLSQADWEAVSVQARAHCAVSVVTAALSGSLDGAAFSGRFRYIRMWARLGDAWKVVGGSVTAVAP</sequence>
<evidence type="ECO:0000313" key="3">
    <source>
        <dbReference type="Proteomes" id="UP001595724"/>
    </source>
</evidence>
<protein>
    <submittedName>
        <fullName evidence="2">Nuclear transport factor 2 family protein</fullName>
    </submittedName>
</protein>
<organism evidence="2 3">
    <name type="scientific">Luteimonas notoginsengisoli</name>
    <dbReference type="NCBI Taxonomy" id="1578200"/>
    <lineage>
        <taxon>Bacteria</taxon>
        <taxon>Pseudomonadati</taxon>
        <taxon>Pseudomonadota</taxon>
        <taxon>Gammaproteobacteria</taxon>
        <taxon>Lysobacterales</taxon>
        <taxon>Lysobacteraceae</taxon>
        <taxon>Luteimonas</taxon>
    </lineage>
</organism>
<name>A0ABV7UPB9_9GAMM</name>
<dbReference type="InterPro" id="IPR027843">
    <property type="entry name" value="DUF4440"/>
</dbReference>
<keyword evidence="3" id="KW-1185">Reference proteome</keyword>
<dbReference type="Pfam" id="PF14534">
    <property type="entry name" value="DUF4440"/>
    <property type="match status" value="1"/>
</dbReference>
<reference evidence="3" key="1">
    <citation type="journal article" date="2019" name="Int. J. Syst. Evol. Microbiol.">
        <title>The Global Catalogue of Microorganisms (GCM) 10K type strain sequencing project: providing services to taxonomists for standard genome sequencing and annotation.</title>
        <authorList>
            <consortium name="The Broad Institute Genomics Platform"/>
            <consortium name="The Broad Institute Genome Sequencing Center for Infectious Disease"/>
            <person name="Wu L."/>
            <person name="Ma J."/>
        </authorList>
    </citation>
    <scope>NUCLEOTIDE SEQUENCE [LARGE SCALE GENOMIC DNA]</scope>
    <source>
        <strain evidence="3">KCTC 42211</strain>
    </source>
</reference>
<dbReference type="EMBL" id="JBHRYF010000001">
    <property type="protein sequence ID" value="MFC3658787.1"/>
    <property type="molecule type" value="Genomic_DNA"/>
</dbReference>
<proteinExistence type="predicted"/>
<dbReference type="InterPro" id="IPR032710">
    <property type="entry name" value="NTF2-like_dom_sf"/>
</dbReference>
<evidence type="ECO:0000259" key="1">
    <source>
        <dbReference type="Pfam" id="PF14534"/>
    </source>
</evidence>
<dbReference type="RefSeq" id="WP_386705560.1">
    <property type="nucleotide sequence ID" value="NZ_JBHRYF010000001.1"/>
</dbReference>
<comment type="caution">
    <text evidence="2">The sequence shown here is derived from an EMBL/GenBank/DDBJ whole genome shotgun (WGS) entry which is preliminary data.</text>
</comment>
<gene>
    <name evidence="2" type="ORF">ACFOM9_01680</name>
</gene>
<accession>A0ABV7UPB9</accession>
<dbReference type="Proteomes" id="UP001595724">
    <property type="component" value="Unassembled WGS sequence"/>
</dbReference>
<dbReference type="SUPFAM" id="SSF54427">
    <property type="entry name" value="NTF2-like"/>
    <property type="match status" value="1"/>
</dbReference>
<feature type="domain" description="DUF4440" evidence="1">
    <location>
        <begin position="5"/>
        <end position="111"/>
    </location>
</feature>